<evidence type="ECO:0000256" key="9">
    <source>
        <dbReference type="ARBA" id="ARBA00023186"/>
    </source>
</evidence>
<reference evidence="11" key="2">
    <citation type="submission" date="2020-09" db="EMBL/GenBank/DDBJ databases">
        <authorList>
            <person name="Sun Q."/>
            <person name="Ohkuma M."/>
        </authorList>
    </citation>
    <scope>NUCLEOTIDE SEQUENCE</scope>
    <source>
        <strain evidence="11">JCM 30804</strain>
    </source>
</reference>
<dbReference type="GO" id="GO:0030288">
    <property type="term" value="C:outer membrane-bounded periplasmic space"/>
    <property type="evidence" value="ECO:0007669"/>
    <property type="project" value="TreeGrafter"/>
</dbReference>
<evidence type="ECO:0000256" key="4">
    <source>
        <dbReference type="ARBA" id="ARBA00014035"/>
    </source>
</evidence>
<dbReference type="AlphaFoldDB" id="A0A917JT92"/>
<proteinExistence type="inferred from homology"/>
<evidence type="ECO:0000256" key="8">
    <source>
        <dbReference type="ARBA" id="ARBA00022927"/>
    </source>
</evidence>
<evidence type="ECO:0000313" key="11">
    <source>
        <dbReference type="EMBL" id="GGI85480.1"/>
    </source>
</evidence>
<dbReference type="NCBIfam" id="TIGR00547">
    <property type="entry name" value="lolA"/>
    <property type="match status" value="1"/>
</dbReference>
<dbReference type="Pfam" id="PF03548">
    <property type="entry name" value="LolA"/>
    <property type="match status" value="1"/>
</dbReference>
<evidence type="ECO:0000256" key="2">
    <source>
        <dbReference type="ARBA" id="ARBA00007615"/>
    </source>
</evidence>
<evidence type="ECO:0000256" key="6">
    <source>
        <dbReference type="ARBA" id="ARBA00022729"/>
    </source>
</evidence>
<evidence type="ECO:0000313" key="12">
    <source>
        <dbReference type="Proteomes" id="UP000613743"/>
    </source>
</evidence>
<keyword evidence="5 10" id="KW-0813">Transport</keyword>
<sequence precursor="true">MKNKINHKTSCLLSLLLTSFLSLPSSASADDRENLRVKLDALNSVQADFSQKVTDINDKLIQEGQGQFALAQPNQFYWHLTQPDESLIVADGEAVWIYNPFAEEVTVLDLDDAIKASPIALMVNKDEKTWAKYTVKQTNECFVIAPNISEGQVTDVTVCFDGSTLTHFSLADEQGNLSEFKLTNQQPVTATQSTLFSFTIPEDTDVDDQRRAQN</sequence>
<dbReference type="PANTHER" id="PTHR35869:SF1">
    <property type="entry name" value="OUTER-MEMBRANE LIPOPROTEIN CARRIER PROTEIN"/>
    <property type="match status" value="1"/>
</dbReference>
<dbReference type="InterPro" id="IPR004564">
    <property type="entry name" value="OM_lipoprot_carrier_LolA-like"/>
</dbReference>
<dbReference type="InterPro" id="IPR029046">
    <property type="entry name" value="LolA/LolB/LppX"/>
</dbReference>
<accession>A0A917JT92</accession>
<keyword evidence="8 10" id="KW-0653">Protein transport</keyword>
<dbReference type="InterPro" id="IPR018323">
    <property type="entry name" value="OM_lipoprot_carrier_LolA_Pbac"/>
</dbReference>
<keyword evidence="9 10" id="KW-0143">Chaperone</keyword>
<evidence type="ECO:0000256" key="7">
    <source>
        <dbReference type="ARBA" id="ARBA00022764"/>
    </source>
</evidence>
<keyword evidence="12" id="KW-1185">Reference proteome</keyword>
<feature type="signal peptide" evidence="10">
    <location>
        <begin position="1"/>
        <end position="29"/>
    </location>
</feature>
<gene>
    <name evidence="10 11" type="primary">lolA</name>
    <name evidence="11" type="ORF">GCM10009332_23510</name>
</gene>
<dbReference type="EMBL" id="BMPZ01000006">
    <property type="protein sequence ID" value="GGI85480.1"/>
    <property type="molecule type" value="Genomic_DNA"/>
</dbReference>
<comment type="subcellular location">
    <subcellularLocation>
        <location evidence="1 10">Periplasm</location>
    </subcellularLocation>
</comment>
<comment type="similarity">
    <text evidence="2 10">Belongs to the LolA family.</text>
</comment>
<dbReference type="HAMAP" id="MF_00240">
    <property type="entry name" value="LolA"/>
    <property type="match status" value="1"/>
</dbReference>
<evidence type="ECO:0000256" key="3">
    <source>
        <dbReference type="ARBA" id="ARBA00011245"/>
    </source>
</evidence>
<dbReference type="RefSeq" id="WP_188921146.1">
    <property type="nucleotide sequence ID" value="NZ_BMPZ01000006.1"/>
</dbReference>
<dbReference type="GO" id="GO:0044874">
    <property type="term" value="P:lipoprotein localization to outer membrane"/>
    <property type="evidence" value="ECO:0007669"/>
    <property type="project" value="UniProtKB-UniRule"/>
</dbReference>
<dbReference type="PANTHER" id="PTHR35869">
    <property type="entry name" value="OUTER-MEMBRANE LIPOPROTEIN CARRIER PROTEIN"/>
    <property type="match status" value="1"/>
</dbReference>
<evidence type="ECO:0000256" key="10">
    <source>
        <dbReference type="HAMAP-Rule" id="MF_00240"/>
    </source>
</evidence>
<dbReference type="CDD" id="cd16325">
    <property type="entry name" value="LolA"/>
    <property type="match status" value="1"/>
</dbReference>
<organism evidence="11 12">
    <name type="scientific">Shewanella gelidii</name>
    <dbReference type="NCBI Taxonomy" id="1642821"/>
    <lineage>
        <taxon>Bacteria</taxon>
        <taxon>Pseudomonadati</taxon>
        <taxon>Pseudomonadota</taxon>
        <taxon>Gammaproteobacteria</taxon>
        <taxon>Alteromonadales</taxon>
        <taxon>Shewanellaceae</taxon>
        <taxon>Shewanella</taxon>
    </lineage>
</organism>
<keyword evidence="6 10" id="KW-0732">Signal</keyword>
<name>A0A917JT92_9GAMM</name>
<evidence type="ECO:0000256" key="1">
    <source>
        <dbReference type="ARBA" id="ARBA00004418"/>
    </source>
</evidence>
<protein>
    <recommendedName>
        <fullName evidence="4 10">Outer-membrane lipoprotein carrier protein</fullName>
    </recommendedName>
</protein>
<reference evidence="11" key="1">
    <citation type="journal article" date="2014" name="Int. J. Syst. Evol. Microbiol.">
        <title>Complete genome sequence of Corynebacterium casei LMG S-19264T (=DSM 44701T), isolated from a smear-ripened cheese.</title>
        <authorList>
            <consortium name="US DOE Joint Genome Institute (JGI-PGF)"/>
            <person name="Walter F."/>
            <person name="Albersmeier A."/>
            <person name="Kalinowski J."/>
            <person name="Ruckert C."/>
        </authorList>
    </citation>
    <scope>NUCLEOTIDE SEQUENCE</scope>
    <source>
        <strain evidence="11">JCM 30804</strain>
    </source>
</reference>
<comment type="caution">
    <text evidence="11">The sequence shown here is derived from an EMBL/GenBank/DDBJ whole genome shotgun (WGS) entry which is preliminary data.</text>
</comment>
<evidence type="ECO:0000256" key="5">
    <source>
        <dbReference type="ARBA" id="ARBA00022448"/>
    </source>
</evidence>
<comment type="subunit">
    <text evidence="3 10">Monomer.</text>
</comment>
<dbReference type="Proteomes" id="UP000613743">
    <property type="component" value="Unassembled WGS sequence"/>
</dbReference>
<dbReference type="Gene3D" id="2.50.20.10">
    <property type="entry name" value="Lipoprotein localisation LolA/LolB/LppX"/>
    <property type="match status" value="1"/>
</dbReference>
<dbReference type="SUPFAM" id="SSF89392">
    <property type="entry name" value="Prokaryotic lipoproteins and lipoprotein localization factors"/>
    <property type="match status" value="1"/>
</dbReference>
<keyword evidence="7 10" id="KW-0574">Periplasm</keyword>
<comment type="function">
    <text evidence="10">Participates in the translocation of lipoproteins from the inner membrane to the outer membrane. Only forms a complex with a lipoprotein if the residue after the N-terminal Cys is not an aspartate (The Asp acts as a targeting signal to indicate that the lipoprotein should stay in the inner membrane).</text>
</comment>
<feature type="chain" id="PRO_5038197532" description="Outer-membrane lipoprotein carrier protein" evidence="10">
    <location>
        <begin position="30"/>
        <end position="214"/>
    </location>
</feature>
<dbReference type="GO" id="GO:0042953">
    <property type="term" value="P:lipoprotein transport"/>
    <property type="evidence" value="ECO:0007669"/>
    <property type="project" value="InterPro"/>
</dbReference>
<keyword evidence="11" id="KW-0449">Lipoprotein</keyword>